<dbReference type="Pfam" id="PF13374">
    <property type="entry name" value="TPR_10"/>
    <property type="match status" value="4"/>
</dbReference>
<dbReference type="Pfam" id="PF00931">
    <property type="entry name" value="NB-ARC"/>
    <property type="match status" value="1"/>
</dbReference>
<dbReference type="EMBL" id="ML978066">
    <property type="protein sequence ID" value="KAF2022398.1"/>
    <property type="molecule type" value="Genomic_DNA"/>
</dbReference>
<evidence type="ECO:0000313" key="4">
    <source>
        <dbReference type="EMBL" id="KAF2022398.1"/>
    </source>
</evidence>
<protein>
    <submittedName>
        <fullName evidence="4">TPR-like protein</fullName>
    </submittedName>
</protein>
<proteinExistence type="predicted"/>
<sequence length="941" mass="105907">MYQDILTDAGKDKSGFEKLRFCSQQTAKDGLQFLWVDTCCIDKSNVRELDTAINSMFKWYKGASKCYVYLSDVSVPTDFTDAVSCQAVWADAFRNCRWFTRGFTLQELVAPAVVEFFSKEGKILGTKSSLEGEIHEITKIPVSALRGQVLDDFSIEDRMSWGASRATTLKEDKVYCLLGICGVFLPLIYGEGEEYATKRLIDEVERRRGRHTKQVNSTDPNAVRPGVIRPSCVIPFRRDPEFVDRGTLLDDIQEKCSTPASRVALVGLGGVGKSQLAIEFCYRTVDRSPGTWIFWVHAGNASRLEQGYRDIANQVQLAGRTDPQANVFELVRDWLLDESHGKWLLVLDNADDSDVIASVSGSHGQQHLSRYLPPSKYGTVIVTSRSSHAASRLVEDRDTLHIKPMRDTDAQVLLRRKLGDAVELEDVVELAAALELMPLALVQAAAYIQKQGPHYSIRKYLAAFHKSDRRKTSLLNREAGHLRRDNEAKNSIITTWQISFETIRSTRRSAADLLSLMSFFDRQGIPKALLSYRSITPTICGSVDGNVITQAHDKQDTFSRHCASEDSGSENSDDDAFTDDVQTLRDYSFVSETNDPGSLEMHRLVQLATQEWLEGRNEAESWKDRFISNLFDAFPPGEYENWEKCQRLYPHAVAASHKKPQSLESCKKWARLLYHAAWYASSKGNFVEVEPLITKSMGVTSKFRSPDSFETLQSMALLGGTKHAMGQWDAAERLKLLVVNTCKKRLGEDDSFTQMAMNGLSLTYRMQGRLKAAEELLEQVVEISKRKVGEDHRDTLTFMGNLAGTYMDQGRWDVAEKLLVRVVDVQKRMLGEDHPDTLSSIHGLASTNMVRGRCDVAEKLLVRVVDIQKRKLGEDHPDTLNSINTLAYAWKDQGRITEAIALMRKCVQLTTRRLGHTHCDTLTSTEALSSWEETLNDPDGT</sequence>
<dbReference type="Proteomes" id="UP000799778">
    <property type="component" value="Unassembled WGS sequence"/>
</dbReference>
<dbReference type="SUPFAM" id="SSF48452">
    <property type="entry name" value="TPR-like"/>
    <property type="match status" value="2"/>
</dbReference>
<dbReference type="PANTHER" id="PTHR10622:SF11">
    <property type="entry name" value="HET-DOMAIN-CONTAINING PROTEIN"/>
    <property type="match status" value="1"/>
</dbReference>
<dbReference type="RefSeq" id="XP_033390737.1">
    <property type="nucleotide sequence ID" value="XM_033530281.1"/>
</dbReference>
<keyword evidence="5" id="KW-1185">Reference proteome</keyword>
<dbReference type="InterPro" id="IPR010730">
    <property type="entry name" value="HET"/>
</dbReference>
<feature type="domain" description="NB-ARC" evidence="1">
    <location>
        <begin position="257"/>
        <end position="418"/>
    </location>
</feature>
<dbReference type="InterPro" id="IPR027417">
    <property type="entry name" value="P-loop_NTPase"/>
</dbReference>
<dbReference type="InterPro" id="IPR002182">
    <property type="entry name" value="NB-ARC"/>
</dbReference>
<dbReference type="AlphaFoldDB" id="A0A6A5YAC7"/>
<evidence type="ECO:0000313" key="5">
    <source>
        <dbReference type="Proteomes" id="UP000799778"/>
    </source>
</evidence>
<dbReference type="Pfam" id="PF25000">
    <property type="entry name" value="DUF7779"/>
    <property type="match status" value="1"/>
</dbReference>
<dbReference type="PANTHER" id="PTHR10622">
    <property type="entry name" value="HET DOMAIN-CONTAINING PROTEIN"/>
    <property type="match status" value="1"/>
</dbReference>
<dbReference type="Gene3D" id="1.25.40.10">
    <property type="entry name" value="Tetratricopeptide repeat domain"/>
    <property type="match status" value="2"/>
</dbReference>
<name>A0A6A5YAC7_9PLEO</name>
<gene>
    <name evidence="4" type="ORF">BU24DRAFT_439091</name>
</gene>
<dbReference type="InterPro" id="IPR056681">
    <property type="entry name" value="DUF7779"/>
</dbReference>
<dbReference type="NCBIfam" id="NF040586">
    <property type="entry name" value="FxSxx_TPR"/>
    <property type="match status" value="1"/>
</dbReference>
<dbReference type="Pfam" id="PF06985">
    <property type="entry name" value="HET"/>
    <property type="match status" value="1"/>
</dbReference>
<evidence type="ECO:0000259" key="3">
    <source>
        <dbReference type="Pfam" id="PF25000"/>
    </source>
</evidence>
<dbReference type="OrthoDB" id="20872at2759"/>
<dbReference type="GO" id="GO:0043531">
    <property type="term" value="F:ADP binding"/>
    <property type="evidence" value="ECO:0007669"/>
    <property type="project" value="InterPro"/>
</dbReference>
<reference evidence="4" key="1">
    <citation type="journal article" date="2020" name="Stud. Mycol.">
        <title>101 Dothideomycetes genomes: a test case for predicting lifestyles and emergence of pathogens.</title>
        <authorList>
            <person name="Haridas S."/>
            <person name="Albert R."/>
            <person name="Binder M."/>
            <person name="Bloem J."/>
            <person name="Labutti K."/>
            <person name="Salamov A."/>
            <person name="Andreopoulos B."/>
            <person name="Baker S."/>
            <person name="Barry K."/>
            <person name="Bills G."/>
            <person name="Bluhm B."/>
            <person name="Cannon C."/>
            <person name="Castanera R."/>
            <person name="Culley D."/>
            <person name="Daum C."/>
            <person name="Ezra D."/>
            <person name="Gonzalez J."/>
            <person name="Henrissat B."/>
            <person name="Kuo A."/>
            <person name="Liang C."/>
            <person name="Lipzen A."/>
            <person name="Lutzoni F."/>
            <person name="Magnuson J."/>
            <person name="Mondo S."/>
            <person name="Nolan M."/>
            <person name="Ohm R."/>
            <person name="Pangilinan J."/>
            <person name="Park H.-J."/>
            <person name="Ramirez L."/>
            <person name="Alfaro M."/>
            <person name="Sun H."/>
            <person name="Tritt A."/>
            <person name="Yoshinaga Y."/>
            <person name="Zwiers L.-H."/>
            <person name="Turgeon B."/>
            <person name="Goodwin S."/>
            <person name="Spatafora J."/>
            <person name="Crous P."/>
            <person name="Grigoriev I."/>
        </authorList>
    </citation>
    <scope>NUCLEOTIDE SEQUENCE</scope>
    <source>
        <strain evidence="4">CBS 175.79</strain>
    </source>
</reference>
<accession>A0A6A5YAC7</accession>
<dbReference type="SUPFAM" id="SSF52540">
    <property type="entry name" value="P-loop containing nucleoside triphosphate hydrolases"/>
    <property type="match status" value="1"/>
</dbReference>
<organism evidence="4 5">
    <name type="scientific">Aaosphaeria arxii CBS 175.79</name>
    <dbReference type="NCBI Taxonomy" id="1450172"/>
    <lineage>
        <taxon>Eukaryota</taxon>
        <taxon>Fungi</taxon>
        <taxon>Dikarya</taxon>
        <taxon>Ascomycota</taxon>
        <taxon>Pezizomycotina</taxon>
        <taxon>Dothideomycetes</taxon>
        <taxon>Pleosporomycetidae</taxon>
        <taxon>Pleosporales</taxon>
        <taxon>Pleosporales incertae sedis</taxon>
        <taxon>Aaosphaeria</taxon>
    </lineage>
</organism>
<dbReference type="InterPro" id="IPR011990">
    <property type="entry name" value="TPR-like_helical_dom_sf"/>
</dbReference>
<dbReference type="GeneID" id="54287678"/>
<feature type="domain" description="Heterokaryon incompatibility" evidence="2">
    <location>
        <begin position="24"/>
        <end position="73"/>
    </location>
</feature>
<dbReference type="Gene3D" id="3.40.50.300">
    <property type="entry name" value="P-loop containing nucleotide triphosphate hydrolases"/>
    <property type="match status" value="1"/>
</dbReference>
<evidence type="ECO:0000259" key="1">
    <source>
        <dbReference type="Pfam" id="PF00931"/>
    </source>
</evidence>
<evidence type="ECO:0000259" key="2">
    <source>
        <dbReference type="Pfam" id="PF06985"/>
    </source>
</evidence>
<feature type="domain" description="DUF7779" evidence="3">
    <location>
        <begin position="505"/>
        <end position="612"/>
    </location>
</feature>